<reference evidence="2" key="1">
    <citation type="submission" date="2023-06" db="EMBL/GenBank/DDBJ databases">
        <authorList>
            <person name="Kurt Z."/>
        </authorList>
    </citation>
    <scope>NUCLEOTIDE SEQUENCE</scope>
</reference>
<evidence type="ECO:0000256" key="1">
    <source>
        <dbReference type="SAM" id="Phobius"/>
    </source>
</evidence>
<organism evidence="2">
    <name type="scientific">Hexamita inflata</name>
    <dbReference type="NCBI Taxonomy" id="28002"/>
    <lineage>
        <taxon>Eukaryota</taxon>
        <taxon>Metamonada</taxon>
        <taxon>Diplomonadida</taxon>
        <taxon>Hexamitidae</taxon>
        <taxon>Hexamitinae</taxon>
        <taxon>Hexamita</taxon>
    </lineage>
</organism>
<dbReference type="EMBL" id="CATOUU010000985">
    <property type="protein sequence ID" value="CAI9965255.1"/>
    <property type="molecule type" value="Genomic_DNA"/>
</dbReference>
<keyword evidence="1" id="KW-0812">Transmembrane</keyword>
<reference evidence="3 4" key="2">
    <citation type="submission" date="2024-07" db="EMBL/GenBank/DDBJ databases">
        <authorList>
            <person name="Akdeniz Z."/>
        </authorList>
    </citation>
    <scope>NUCLEOTIDE SEQUENCE [LARGE SCALE GENOMIC DNA]</scope>
</reference>
<protein>
    <submittedName>
        <fullName evidence="3">Hypothetical_protein</fullName>
    </submittedName>
</protein>
<accession>A0AA86RCD2</accession>
<gene>
    <name evidence="3" type="ORF">HINF_LOCUS12192</name>
    <name evidence="2" type="ORF">HINF_LOCUS52900</name>
</gene>
<dbReference type="Proteomes" id="UP001642409">
    <property type="component" value="Unassembled WGS sequence"/>
</dbReference>
<keyword evidence="4" id="KW-1185">Reference proteome</keyword>
<keyword evidence="1" id="KW-0472">Membrane</keyword>
<sequence length="165" mass="19475">MHRTALAVFMNLCYLKVQNSNTRIYYEAAGQSRRIRAEARTQNGPVPRDHEFVQVPTGLRIPQHHQLLAEATNCIFLRITTFLICSAWLGFCFYIVFSCYLQVFGELIIKFTKNFEVEYCKYSSDIYFYTLKLAYYSHNANLHYIYDSHSLNFLKELFVPVINRQ</sequence>
<proteinExistence type="predicted"/>
<feature type="transmembrane region" description="Helical" evidence="1">
    <location>
        <begin position="75"/>
        <end position="97"/>
    </location>
</feature>
<evidence type="ECO:0000313" key="3">
    <source>
        <dbReference type="EMBL" id="CAL5991628.1"/>
    </source>
</evidence>
<comment type="caution">
    <text evidence="2">The sequence shown here is derived from an EMBL/GenBank/DDBJ whole genome shotgun (WGS) entry which is preliminary data.</text>
</comment>
<dbReference type="AlphaFoldDB" id="A0AA86RCD2"/>
<name>A0AA86RCD2_9EUKA</name>
<evidence type="ECO:0000313" key="4">
    <source>
        <dbReference type="Proteomes" id="UP001642409"/>
    </source>
</evidence>
<evidence type="ECO:0000313" key="2">
    <source>
        <dbReference type="EMBL" id="CAI9965255.1"/>
    </source>
</evidence>
<dbReference type="EMBL" id="CAXDID020000027">
    <property type="protein sequence ID" value="CAL5991628.1"/>
    <property type="molecule type" value="Genomic_DNA"/>
</dbReference>
<keyword evidence="1" id="KW-1133">Transmembrane helix</keyword>